<feature type="domain" description="Retrovirus-related Pol polyprotein from transposon TNT 1-94-like beta-barrel" evidence="1">
    <location>
        <begin position="153"/>
        <end position="176"/>
    </location>
</feature>
<feature type="non-terminal residue" evidence="2">
    <location>
        <position position="185"/>
    </location>
</feature>
<gene>
    <name evidence="2" type="ORF">Goklo_014598</name>
</gene>
<dbReference type="InterPro" id="IPR036875">
    <property type="entry name" value="Znf_CCHC_sf"/>
</dbReference>
<dbReference type="SUPFAM" id="SSF57756">
    <property type="entry name" value="Retrovirus zinc finger-like domains"/>
    <property type="match status" value="1"/>
</dbReference>
<comment type="caution">
    <text evidence="2">The sequence shown here is derived from an EMBL/GenBank/DDBJ whole genome shotgun (WGS) entry which is preliminary data.</text>
</comment>
<dbReference type="EMBL" id="JABFAB010000004">
    <property type="protein sequence ID" value="MBA0646649.1"/>
    <property type="molecule type" value="Genomic_DNA"/>
</dbReference>
<accession>A0A7J8U8K4</accession>
<dbReference type="AlphaFoldDB" id="A0A7J8U8K4"/>
<proteinExistence type="predicted"/>
<evidence type="ECO:0000259" key="1">
    <source>
        <dbReference type="Pfam" id="PF22936"/>
    </source>
</evidence>
<dbReference type="Pfam" id="PF22936">
    <property type="entry name" value="Pol_BBD"/>
    <property type="match status" value="1"/>
</dbReference>
<evidence type="ECO:0000313" key="3">
    <source>
        <dbReference type="Proteomes" id="UP000593573"/>
    </source>
</evidence>
<dbReference type="OrthoDB" id="1736601at2759"/>
<dbReference type="GO" id="GO:0008270">
    <property type="term" value="F:zinc ion binding"/>
    <property type="evidence" value="ECO:0007669"/>
    <property type="project" value="InterPro"/>
</dbReference>
<sequence length="185" mass="21650">NGLKRVVIEKKSDNLNQLEWEELDEKALSTILLCLMNSILVEVLIEKMTFALWKRSNYAIIVLFTPSYNSFRETLIYAKDKLSFEDVASRNQDKRCRYCKKLGHVKANCYKLRNKRATESNEEELTDTNLADYNGDDWLLVFMTKMSKFTSKWILDSGCSFHLCPNMDWLSTYSSVVTLLTRLHH</sequence>
<dbReference type="InterPro" id="IPR054722">
    <property type="entry name" value="PolX-like_BBD"/>
</dbReference>
<keyword evidence="3" id="KW-1185">Reference proteome</keyword>
<protein>
    <recommendedName>
        <fullName evidence="1">Retrovirus-related Pol polyprotein from transposon TNT 1-94-like beta-barrel domain-containing protein</fullName>
    </recommendedName>
</protein>
<evidence type="ECO:0000313" key="2">
    <source>
        <dbReference type="EMBL" id="MBA0646649.1"/>
    </source>
</evidence>
<organism evidence="2 3">
    <name type="scientific">Gossypium klotzschianum</name>
    <dbReference type="NCBI Taxonomy" id="34286"/>
    <lineage>
        <taxon>Eukaryota</taxon>
        <taxon>Viridiplantae</taxon>
        <taxon>Streptophyta</taxon>
        <taxon>Embryophyta</taxon>
        <taxon>Tracheophyta</taxon>
        <taxon>Spermatophyta</taxon>
        <taxon>Magnoliopsida</taxon>
        <taxon>eudicotyledons</taxon>
        <taxon>Gunneridae</taxon>
        <taxon>Pentapetalae</taxon>
        <taxon>rosids</taxon>
        <taxon>malvids</taxon>
        <taxon>Malvales</taxon>
        <taxon>Malvaceae</taxon>
        <taxon>Malvoideae</taxon>
        <taxon>Gossypium</taxon>
    </lineage>
</organism>
<dbReference type="Proteomes" id="UP000593573">
    <property type="component" value="Unassembled WGS sequence"/>
</dbReference>
<dbReference type="Gene3D" id="4.10.60.10">
    <property type="entry name" value="Zinc finger, CCHC-type"/>
    <property type="match status" value="1"/>
</dbReference>
<dbReference type="GO" id="GO:0003676">
    <property type="term" value="F:nucleic acid binding"/>
    <property type="evidence" value="ECO:0007669"/>
    <property type="project" value="InterPro"/>
</dbReference>
<reference evidence="2 3" key="1">
    <citation type="journal article" date="2019" name="Genome Biol. Evol.">
        <title>Insights into the evolution of the New World diploid cottons (Gossypium, subgenus Houzingenia) based on genome sequencing.</title>
        <authorList>
            <person name="Grover C.E."/>
            <person name="Arick M.A. 2nd"/>
            <person name="Thrash A."/>
            <person name="Conover J.L."/>
            <person name="Sanders W.S."/>
            <person name="Peterson D.G."/>
            <person name="Frelichowski J.E."/>
            <person name="Scheffler J.A."/>
            <person name="Scheffler B.E."/>
            <person name="Wendel J.F."/>
        </authorList>
    </citation>
    <scope>NUCLEOTIDE SEQUENCE [LARGE SCALE GENOMIC DNA]</scope>
    <source>
        <strain evidence="2">57</strain>
        <tissue evidence="2">Leaf</tissue>
    </source>
</reference>
<name>A0A7J8U8K4_9ROSI</name>